<feature type="region of interest" description="Disordered" evidence="6">
    <location>
        <begin position="623"/>
        <end position="683"/>
    </location>
</feature>
<name>A0A9D3T9U2_MEGAT</name>
<feature type="compositionally biased region" description="Acidic residues" evidence="6">
    <location>
        <begin position="580"/>
        <end position="589"/>
    </location>
</feature>
<feature type="region of interest" description="Disordered" evidence="6">
    <location>
        <begin position="556"/>
        <end position="611"/>
    </location>
</feature>
<keyword evidence="2" id="KW-0433">Leucine-rich repeat</keyword>
<gene>
    <name evidence="7" type="ORF">MATL_G00145230</name>
</gene>
<dbReference type="Proteomes" id="UP001046870">
    <property type="component" value="Chromosome 11"/>
</dbReference>
<dbReference type="InterPro" id="IPR001611">
    <property type="entry name" value="Leu-rich_rpt"/>
</dbReference>
<evidence type="ECO:0000256" key="3">
    <source>
        <dbReference type="ARBA" id="ARBA00022737"/>
    </source>
</evidence>
<evidence type="ECO:0000256" key="4">
    <source>
        <dbReference type="ARBA" id="ARBA00023069"/>
    </source>
</evidence>
<evidence type="ECO:0000256" key="6">
    <source>
        <dbReference type="SAM" id="MobiDB-lite"/>
    </source>
</evidence>
<comment type="subcellular location">
    <subcellularLocation>
        <location evidence="1">Cell projection</location>
        <location evidence="1">Cilium</location>
    </subcellularLocation>
</comment>
<dbReference type="SMART" id="SM00365">
    <property type="entry name" value="LRR_SD22"/>
    <property type="match status" value="3"/>
</dbReference>
<keyword evidence="4" id="KW-0969">Cilium</keyword>
<dbReference type="FunFam" id="3.80.10.10:FF:000166">
    <property type="entry name" value="Dynein assembly factor 1, axonemal"/>
    <property type="match status" value="1"/>
</dbReference>
<organism evidence="7 8">
    <name type="scientific">Megalops atlanticus</name>
    <name type="common">Tarpon</name>
    <name type="synonym">Clupea gigantea</name>
    <dbReference type="NCBI Taxonomy" id="7932"/>
    <lineage>
        <taxon>Eukaryota</taxon>
        <taxon>Metazoa</taxon>
        <taxon>Chordata</taxon>
        <taxon>Craniata</taxon>
        <taxon>Vertebrata</taxon>
        <taxon>Euteleostomi</taxon>
        <taxon>Actinopterygii</taxon>
        <taxon>Neopterygii</taxon>
        <taxon>Teleostei</taxon>
        <taxon>Elopiformes</taxon>
        <taxon>Megalopidae</taxon>
        <taxon>Megalops</taxon>
    </lineage>
</organism>
<dbReference type="Gene3D" id="3.80.10.10">
    <property type="entry name" value="Ribonuclease Inhibitor"/>
    <property type="match status" value="2"/>
</dbReference>
<dbReference type="GO" id="GO:0005930">
    <property type="term" value="C:axoneme"/>
    <property type="evidence" value="ECO:0007669"/>
    <property type="project" value="TreeGrafter"/>
</dbReference>
<feature type="compositionally biased region" description="Polar residues" evidence="6">
    <location>
        <begin position="454"/>
        <end position="485"/>
    </location>
</feature>
<keyword evidence="3" id="KW-0677">Repeat</keyword>
<accession>A0A9D3T9U2</accession>
<keyword evidence="8" id="KW-1185">Reference proteome</keyword>
<proteinExistence type="predicted"/>
<feature type="region of interest" description="Disordered" evidence="6">
    <location>
        <begin position="49"/>
        <end position="90"/>
    </location>
</feature>
<evidence type="ECO:0000256" key="1">
    <source>
        <dbReference type="ARBA" id="ARBA00004138"/>
    </source>
</evidence>
<evidence type="ECO:0000313" key="8">
    <source>
        <dbReference type="Proteomes" id="UP001046870"/>
    </source>
</evidence>
<evidence type="ECO:0000313" key="7">
    <source>
        <dbReference type="EMBL" id="KAG7468637.1"/>
    </source>
</evidence>
<comment type="caution">
    <text evidence="7">The sequence shown here is derived from an EMBL/GenBank/DDBJ whole genome shotgun (WGS) entry which is preliminary data.</text>
</comment>
<feature type="compositionally biased region" description="Basic and acidic residues" evidence="6">
    <location>
        <begin position="661"/>
        <end position="683"/>
    </location>
</feature>
<protein>
    <recommendedName>
        <fullName evidence="9">Dynein assembly factor 1, axonemal</fullName>
    </recommendedName>
</protein>
<dbReference type="InterPro" id="IPR050576">
    <property type="entry name" value="Cilia_flagella_integrity"/>
</dbReference>
<reference evidence="7" key="1">
    <citation type="submission" date="2021-01" db="EMBL/GenBank/DDBJ databases">
        <authorList>
            <person name="Zahm M."/>
            <person name="Roques C."/>
            <person name="Cabau C."/>
            <person name="Klopp C."/>
            <person name="Donnadieu C."/>
            <person name="Jouanno E."/>
            <person name="Lampietro C."/>
            <person name="Louis A."/>
            <person name="Herpin A."/>
            <person name="Echchiki A."/>
            <person name="Berthelot C."/>
            <person name="Parey E."/>
            <person name="Roest-Crollius H."/>
            <person name="Braasch I."/>
            <person name="Postlethwait J."/>
            <person name="Bobe J."/>
            <person name="Montfort J."/>
            <person name="Bouchez O."/>
            <person name="Begum T."/>
            <person name="Mejri S."/>
            <person name="Adams A."/>
            <person name="Chen W.-J."/>
            <person name="Guiguen Y."/>
        </authorList>
    </citation>
    <scope>NUCLEOTIDE SEQUENCE</scope>
    <source>
        <strain evidence="7">YG-15Mar2019-1</strain>
        <tissue evidence="7">Brain</tissue>
    </source>
</reference>
<sequence>MQPKELKVVPQQEGAGLDINLPQSEDAVMLQREENTTAKGDEAVCSTHSEARAAETAGSDVVTTKEVKTTDGSNSDVKTQQRNKSEKDRGPRITKEFLRNHCKQNKLYLTPYLNDTLYLHYKGFSTIENLEEYCGLKCLWLECNGLQQIQNLEAQTELRCLYLHQNLIRRLENLEPLSKLCTLNLCNNYIQVIENICTCILQPRSGTAPFPSEHCSPLLLQSQCLRQACRLQTVQDIAHLADCPSISVLDLSHNKLCDPDILTVLEAMPDLRVLNLMGNEVIRKILNYRKTLIVRLKQLTYLDDRPVFPMDRACAEAWAEGGLEAERREREAWETRERRKIQESVDALIAIRDRARERRRLKEEQERAGSAAQSSVAEESQDPLSESKSSALPERTEAFVQQSLEAHEEFLETVARGEPPGIAVATEESTLGEQDSSTHSPAESHAQPTDDGETQPNTETETQLMTAEGTQPITKPETQPMSTEGHQPITELHTRSTPPQGSQPITELETRPMATQGSLVTELESADQIETIHTDSPCQILIDDLPDLEEVDTEDLSATDIFTSQHVQRPKIEVIGGSSDESESEETDEPPAVTSSIKDAPSDPKPAKVLEVGSPELFLRVTNRHLPIKPEQPEPTNHSTEEELEAVDGAQWKNMVPEPLSRPDEPKPDTECRKPRCLIEELD</sequence>
<dbReference type="EMBL" id="JAFDVH010000011">
    <property type="protein sequence ID" value="KAG7468637.1"/>
    <property type="molecule type" value="Genomic_DNA"/>
</dbReference>
<evidence type="ECO:0000256" key="5">
    <source>
        <dbReference type="ARBA" id="ARBA00023273"/>
    </source>
</evidence>
<dbReference type="InterPro" id="IPR032675">
    <property type="entry name" value="LRR_dom_sf"/>
</dbReference>
<dbReference type="PANTHER" id="PTHR45973">
    <property type="entry name" value="PROTEIN PHOSPHATASE 1 REGULATORY SUBUNIT SDS22-RELATED"/>
    <property type="match status" value="1"/>
</dbReference>
<dbReference type="GO" id="GO:0035082">
    <property type="term" value="P:axoneme assembly"/>
    <property type="evidence" value="ECO:0007669"/>
    <property type="project" value="TreeGrafter"/>
</dbReference>
<dbReference type="GO" id="GO:0070840">
    <property type="term" value="F:dynein complex binding"/>
    <property type="evidence" value="ECO:0007669"/>
    <property type="project" value="TreeGrafter"/>
</dbReference>
<feature type="compositionally biased region" description="Low complexity" evidence="6">
    <location>
        <begin position="368"/>
        <end position="378"/>
    </location>
</feature>
<keyword evidence="5" id="KW-0966">Cell projection</keyword>
<evidence type="ECO:0000256" key="2">
    <source>
        <dbReference type="ARBA" id="ARBA00022614"/>
    </source>
</evidence>
<dbReference type="PANTHER" id="PTHR45973:SF9">
    <property type="entry name" value="LEUCINE-RICH REPEAT-CONTAINING PROTEIN 46"/>
    <property type="match status" value="1"/>
</dbReference>
<feature type="region of interest" description="Disordered" evidence="6">
    <location>
        <begin position="360"/>
        <end position="394"/>
    </location>
</feature>
<evidence type="ECO:0008006" key="9">
    <source>
        <dbReference type="Google" id="ProtNLM"/>
    </source>
</evidence>
<dbReference type="OrthoDB" id="1904536at2759"/>
<feature type="region of interest" description="Disordered" evidence="6">
    <location>
        <begin position="416"/>
        <end position="511"/>
    </location>
</feature>
<feature type="compositionally biased region" description="Polar residues" evidence="6">
    <location>
        <begin position="71"/>
        <end position="82"/>
    </location>
</feature>
<feature type="compositionally biased region" description="Polar residues" evidence="6">
    <location>
        <begin position="495"/>
        <end position="505"/>
    </location>
</feature>
<dbReference type="SUPFAM" id="SSF52058">
    <property type="entry name" value="L domain-like"/>
    <property type="match status" value="2"/>
</dbReference>
<dbReference type="PROSITE" id="PS51450">
    <property type="entry name" value="LRR"/>
    <property type="match status" value="3"/>
</dbReference>
<dbReference type="AlphaFoldDB" id="A0A9D3T9U2"/>
<feature type="compositionally biased region" description="Polar residues" evidence="6">
    <location>
        <begin position="427"/>
        <end position="441"/>
    </location>
</feature>